<evidence type="ECO:0000256" key="1">
    <source>
        <dbReference type="SAM" id="Phobius"/>
    </source>
</evidence>
<keyword evidence="1" id="KW-0472">Membrane</keyword>
<dbReference type="Proteomes" id="UP000315439">
    <property type="component" value="Unassembled WGS sequence"/>
</dbReference>
<sequence>MKKIKKHSIAILAFGILLVLLFNYFSEEDKTEPTEKTLTFNKKTSKSEATTAERIVTAAATPLFQQLEDCLPSNDKLQKSRYAWSKQRNKYFEEMTRTVNSEDLTRAMILIEGKYKAIGMRLSFSKRGYRTETEKNQFYAKRREMRESFGEEFFNGRELNWEFIFSLPYKERNEFLTHFGPEAEEVRNLIRTSRTKENIKEVIEISKNLSKVYFGVRVSEQYADNLFETLFLESRIDLLEHYLAAGGKIRTGEFGLNVLEKMMLFTPFKQLESREAEIKKLSSLGVKVRFNEYRDGALEFGQFLTHISRMYFPEIQKYKDIGFQFEQAQTVEQLTADGQVQQISKLIEEDKNKFLKGELKAESLDSYIECSSKKDVAQKVIYDEQVTADVQALIKEYHNDFEELSKQLFEIEPGLNDCHNQQMYRVESHHTFIKPEVSTKILMKVRESGIYAGIEFARSLGVSEKDMGEMFWSIVETSPQHARVMLEHGIFPSNVVGTQLGKAKPEVFSLLLEFGFSFDSDNKNLRTLVEAAAASCNAPLVEELFRLNSTYQLSEYRSDALAIALREPGCYGRNVSQMRINLLKAVLKFNPEIKDYHLRRVAEIRLANISDYKKIIGEIPALKIGSDIEPSGVVCSHLVFPNGDQTMHKGIRVN</sequence>
<dbReference type="OrthoDB" id="6260815at2"/>
<keyword evidence="1" id="KW-0812">Transmembrane</keyword>
<gene>
    <name evidence="2" type="ORF">FLL46_00575</name>
</gene>
<name>A0A545UIW7_9GAMM</name>
<accession>A0A545UIW7</accession>
<keyword evidence="3" id="KW-1185">Reference proteome</keyword>
<dbReference type="RefSeq" id="WP_142891474.1">
    <property type="nucleotide sequence ID" value="NZ_ML660160.1"/>
</dbReference>
<organism evidence="2 3">
    <name type="scientific">Aliikangiella coralliicola</name>
    <dbReference type="NCBI Taxonomy" id="2592383"/>
    <lineage>
        <taxon>Bacteria</taxon>
        <taxon>Pseudomonadati</taxon>
        <taxon>Pseudomonadota</taxon>
        <taxon>Gammaproteobacteria</taxon>
        <taxon>Oceanospirillales</taxon>
        <taxon>Pleioneaceae</taxon>
        <taxon>Aliikangiella</taxon>
    </lineage>
</organism>
<dbReference type="AlphaFoldDB" id="A0A545UIW7"/>
<evidence type="ECO:0000313" key="2">
    <source>
        <dbReference type="EMBL" id="TQV89410.1"/>
    </source>
</evidence>
<evidence type="ECO:0000313" key="3">
    <source>
        <dbReference type="Proteomes" id="UP000315439"/>
    </source>
</evidence>
<keyword evidence="1" id="KW-1133">Transmembrane helix</keyword>
<proteinExistence type="predicted"/>
<dbReference type="EMBL" id="VIKS01000001">
    <property type="protein sequence ID" value="TQV89410.1"/>
    <property type="molecule type" value="Genomic_DNA"/>
</dbReference>
<reference evidence="2 3" key="1">
    <citation type="submission" date="2019-07" db="EMBL/GenBank/DDBJ databases">
        <title>Draft genome for Aliikangiella sp. M105.</title>
        <authorList>
            <person name="Wang G."/>
        </authorList>
    </citation>
    <scope>NUCLEOTIDE SEQUENCE [LARGE SCALE GENOMIC DNA]</scope>
    <source>
        <strain evidence="2 3">M105</strain>
    </source>
</reference>
<protein>
    <submittedName>
        <fullName evidence="2">Uncharacterized protein</fullName>
    </submittedName>
</protein>
<comment type="caution">
    <text evidence="2">The sequence shown here is derived from an EMBL/GenBank/DDBJ whole genome shotgun (WGS) entry which is preliminary data.</text>
</comment>
<feature type="transmembrane region" description="Helical" evidence="1">
    <location>
        <begin position="7"/>
        <end position="25"/>
    </location>
</feature>